<name>A0A1Y4SXE3_9FIRM</name>
<dbReference type="Proteomes" id="UP000195305">
    <property type="component" value="Unassembled WGS sequence"/>
</dbReference>
<protein>
    <submittedName>
        <fullName evidence="1">Catalase</fullName>
    </submittedName>
</protein>
<reference evidence="1 2" key="1">
    <citation type="journal article" date="2018" name="BMC Genomics">
        <title>Whole genome sequencing and function prediction of 133 gut anaerobes isolated from chicken caecum in pure cultures.</title>
        <authorList>
            <person name="Medvecky M."/>
            <person name="Cejkova D."/>
            <person name="Polansky O."/>
            <person name="Karasova D."/>
            <person name="Kubasova T."/>
            <person name="Cizek A."/>
            <person name="Rychlik I."/>
        </authorList>
    </citation>
    <scope>NUCLEOTIDE SEQUENCE [LARGE SCALE GENOMIC DNA]</scope>
    <source>
        <strain evidence="1 2">An13</strain>
    </source>
</reference>
<dbReference type="Pfam" id="PF18907">
    <property type="entry name" value="DUF5662"/>
    <property type="match status" value="1"/>
</dbReference>
<keyword evidence="2" id="KW-1185">Reference proteome</keyword>
<comment type="caution">
    <text evidence="1">The sequence shown here is derived from an EMBL/GenBank/DDBJ whole genome shotgun (WGS) entry which is preliminary data.</text>
</comment>
<accession>A0A1Y4SXE3</accession>
<dbReference type="InterPro" id="IPR043721">
    <property type="entry name" value="DUF5662"/>
</dbReference>
<dbReference type="EMBL" id="NFLJ01000015">
    <property type="protein sequence ID" value="OUQ34564.1"/>
    <property type="molecule type" value="Genomic_DNA"/>
</dbReference>
<organism evidence="1 2">
    <name type="scientific">Massilimicrobiota timonensis</name>
    <dbReference type="NCBI Taxonomy" id="1776392"/>
    <lineage>
        <taxon>Bacteria</taxon>
        <taxon>Bacillati</taxon>
        <taxon>Bacillota</taxon>
        <taxon>Erysipelotrichia</taxon>
        <taxon>Erysipelotrichales</taxon>
        <taxon>Erysipelotrichaceae</taxon>
        <taxon>Massilimicrobiota</taxon>
    </lineage>
</organism>
<sequence>MKTLGHFKTITKHKWKVMKLCFRIGLYKQGLLHDMSKYAWCEFSTGMKYYQGDKSPNSVERREKGYSLAWLHHKGRNKHHWEFWVDFTRTGLQPAKMPTRYVLEMFCDRIAASQTYQGKKYRDTFPLAYYENGKHSYIMHPQTRQFLEHLLHYLHDHGLDETIQYINSHPEWKKKS</sequence>
<evidence type="ECO:0000313" key="2">
    <source>
        <dbReference type="Proteomes" id="UP000195305"/>
    </source>
</evidence>
<gene>
    <name evidence="1" type="ORF">B5E75_06195</name>
</gene>
<evidence type="ECO:0000313" key="1">
    <source>
        <dbReference type="EMBL" id="OUQ34564.1"/>
    </source>
</evidence>
<dbReference type="OrthoDB" id="9784470at2"/>
<dbReference type="RefSeq" id="WP_087357906.1">
    <property type="nucleotide sequence ID" value="NZ_NFLJ01000015.1"/>
</dbReference>
<proteinExistence type="predicted"/>
<dbReference type="AlphaFoldDB" id="A0A1Y4SXE3"/>